<evidence type="ECO:0000256" key="1">
    <source>
        <dbReference type="SAM" id="Phobius"/>
    </source>
</evidence>
<protein>
    <recommendedName>
        <fullName evidence="2">Inner membrane protein YejM N-terminal domain-containing protein</fullName>
    </recommendedName>
</protein>
<keyword evidence="4" id="KW-1185">Reference proteome</keyword>
<dbReference type="Pfam" id="PF11893">
    <property type="entry name" value="DUF3413"/>
    <property type="match status" value="1"/>
</dbReference>
<dbReference type="AlphaFoldDB" id="A4CAM9"/>
<feature type="transmembrane region" description="Helical" evidence="1">
    <location>
        <begin position="93"/>
        <end position="116"/>
    </location>
</feature>
<organism evidence="3 4">
    <name type="scientific">Pseudoalteromonas tunicata D2</name>
    <dbReference type="NCBI Taxonomy" id="87626"/>
    <lineage>
        <taxon>Bacteria</taxon>
        <taxon>Pseudomonadati</taxon>
        <taxon>Pseudomonadota</taxon>
        <taxon>Gammaproteobacteria</taxon>
        <taxon>Alteromonadales</taxon>
        <taxon>Pseudoalteromonadaceae</taxon>
        <taxon>Pseudoalteromonas</taxon>
    </lineage>
</organism>
<feature type="transmembrane region" description="Helical" evidence="1">
    <location>
        <begin position="136"/>
        <end position="157"/>
    </location>
</feature>
<name>A4CAM9_9GAMM</name>
<dbReference type="Proteomes" id="UP000006201">
    <property type="component" value="Unassembled WGS sequence"/>
</dbReference>
<dbReference type="RefSeq" id="WP_009840265.1">
    <property type="nucleotide sequence ID" value="NZ_CH959301.1"/>
</dbReference>
<feature type="transmembrane region" description="Helical" evidence="1">
    <location>
        <begin position="61"/>
        <end position="81"/>
    </location>
</feature>
<evidence type="ECO:0000259" key="2">
    <source>
        <dbReference type="Pfam" id="PF11893"/>
    </source>
</evidence>
<dbReference type="InterPro" id="IPR024588">
    <property type="entry name" value="YejM_N"/>
</dbReference>
<comment type="caution">
    <text evidence="3">The sequence shown here is derived from an EMBL/GenBank/DDBJ whole genome shotgun (WGS) entry which is preliminary data.</text>
</comment>
<dbReference type="EMBL" id="AAOH01000004">
    <property type="protein sequence ID" value="EAR28437.1"/>
    <property type="molecule type" value="Genomic_DNA"/>
</dbReference>
<feature type="transmembrane region" description="Helical" evidence="1">
    <location>
        <begin position="177"/>
        <end position="195"/>
    </location>
</feature>
<gene>
    <name evidence="3" type="ORF">PTD2_21517</name>
</gene>
<dbReference type="HOGENOM" id="CLU_030247_1_0_6"/>
<sequence>MNLAEQSQFTSKASQLLSWGHWFTFANIGLALIISFAYLAADNAPETFLGGVYLLINWLGHIGFLTFICFVLTIFPLSLVFPYPRHIRGMAAVLATFGASLLALDAFVYFNLGYHLSSSALPQIMSLTWQTLVKGSWLATFSAGAIVLLILCFELVISNFCWHHLERLKQITCGKKITALFVCCFAASHLMHIWADANLNFDITKQDNVLPLSYPTTARSLLAKNNLLDIDLYQKQRDIKVTGLDNHYQLPTHIPACRLTSQVKNSSNIDFLIFDSEQELQRYIKKQTIQTFYPLERFLQPTLAEDTVFNLVYGLPAYYKPSLLSEQIKPAWLNEHIQFTSEGWPEFEFLNRPATSAHNAKINLVRASDSTQSTADRIFAFSLATNHVRVVESSTLYVSDKALRQDSNIIQPMDLITTSLAYYWGCSDVAAATLMGNNLIKEQADSGINYSQGVFIAYKKDRITLIEPDGSFKNISAAQGFALEHKLDVPFLVESIKELKRFSP</sequence>
<dbReference type="eggNOG" id="COG3083">
    <property type="taxonomic scope" value="Bacteria"/>
</dbReference>
<keyword evidence="1" id="KW-0812">Transmembrane</keyword>
<feature type="transmembrane region" description="Helical" evidence="1">
    <location>
        <begin position="21"/>
        <end position="41"/>
    </location>
</feature>
<dbReference type="STRING" id="87626.PTD2_21517"/>
<feature type="domain" description="Inner membrane protein YejM N-terminal" evidence="2">
    <location>
        <begin position="8"/>
        <end position="246"/>
    </location>
</feature>
<dbReference type="OrthoDB" id="236686at2"/>
<evidence type="ECO:0000313" key="3">
    <source>
        <dbReference type="EMBL" id="EAR28437.1"/>
    </source>
</evidence>
<reference evidence="3 4" key="1">
    <citation type="submission" date="2006-02" db="EMBL/GenBank/DDBJ databases">
        <authorList>
            <person name="Moran M.A."/>
            <person name="Kjelleberg S."/>
            <person name="Egan S."/>
            <person name="Saunders N."/>
            <person name="Thomas T."/>
            <person name="Ferriera S."/>
            <person name="Johnson J."/>
            <person name="Kravitz S."/>
            <person name="Halpern A."/>
            <person name="Remington K."/>
            <person name="Beeson K."/>
            <person name="Tran B."/>
            <person name="Rogers Y.-H."/>
            <person name="Friedman R."/>
            <person name="Venter J.C."/>
        </authorList>
    </citation>
    <scope>NUCLEOTIDE SEQUENCE [LARGE SCALE GENOMIC DNA]</scope>
    <source>
        <strain evidence="3 4">D2</strain>
    </source>
</reference>
<keyword evidence="1" id="KW-1133">Transmembrane helix</keyword>
<keyword evidence="1" id="KW-0472">Membrane</keyword>
<proteinExistence type="predicted"/>
<evidence type="ECO:0000313" key="4">
    <source>
        <dbReference type="Proteomes" id="UP000006201"/>
    </source>
</evidence>
<accession>A4CAM9</accession>